<proteinExistence type="predicted"/>
<evidence type="ECO:0000313" key="1">
    <source>
        <dbReference type="EMBL" id="MBP1855072.1"/>
    </source>
</evidence>
<dbReference type="Proteomes" id="UP000767291">
    <property type="component" value="Unassembled WGS sequence"/>
</dbReference>
<dbReference type="EMBL" id="JAGGJX010000002">
    <property type="protein sequence ID" value="MBP1855072.1"/>
    <property type="molecule type" value="Genomic_DNA"/>
</dbReference>
<comment type="caution">
    <text evidence="1">The sequence shown here is derived from an EMBL/GenBank/DDBJ whole genome shotgun (WGS) entry which is preliminary data.</text>
</comment>
<organism evidence="1 2">
    <name type="scientific">Metaclostridioides mangenotii</name>
    <dbReference type="NCBI Taxonomy" id="1540"/>
    <lineage>
        <taxon>Bacteria</taxon>
        <taxon>Bacillati</taxon>
        <taxon>Bacillota</taxon>
        <taxon>Clostridia</taxon>
        <taxon>Peptostreptococcales</taxon>
        <taxon>Peptostreptococcaceae</taxon>
        <taxon>Metaclostridioides</taxon>
    </lineage>
</organism>
<keyword evidence="2" id="KW-1185">Reference proteome</keyword>
<evidence type="ECO:0000313" key="2">
    <source>
        <dbReference type="Proteomes" id="UP000767291"/>
    </source>
</evidence>
<gene>
    <name evidence="1" type="ORF">J2Z43_001465</name>
</gene>
<protein>
    <submittedName>
        <fullName evidence="1">Uncharacterized protein</fullName>
    </submittedName>
</protein>
<accession>A0ABS4EAV0</accession>
<name>A0ABS4EAV0_9FIRM</name>
<sequence>MWCFFIVNFGVDKTIPLIWVSITKKGYTRRVDSTDKKLSERLRRIRADK</sequence>
<reference evidence="1 2" key="1">
    <citation type="submission" date="2021-03" db="EMBL/GenBank/DDBJ databases">
        <title>Genomic Encyclopedia of Type Strains, Phase IV (KMG-IV): sequencing the most valuable type-strain genomes for metagenomic binning, comparative biology and taxonomic classification.</title>
        <authorList>
            <person name="Goeker M."/>
        </authorList>
    </citation>
    <scope>NUCLEOTIDE SEQUENCE [LARGE SCALE GENOMIC DNA]</scope>
    <source>
        <strain evidence="1 2">DSM 1289</strain>
    </source>
</reference>